<evidence type="ECO:0000259" key="4">
    <source>
        <dbReference type="PROSITE" id="PS50949"/>
    </source>
</evidence>
<feature type="domain" description="HTH gntR-type" evidence="4">
    <location>
        <begin position="6"/>
        <end position="74"/>
    </location>
</feature>
<sequence>MIDDSRPIYLQIAALIENDIVDGALAEETQVPSTNEFAAFHRINPATAAKGVNLLVDDGILYKRRGIGMFVATGARRVLVARRTEEFYEQYVRPLAAEAQKLGIPAVELSQMIIRGANAAQEGNQERSAAL</sequence>
<dbReference type="InterPro" id="IPR000524">
    <property type="entry name" value="Tscrpt_reg_HTH_GntR"/>
</dbReference>
<dbReference type="SMART" id="SM00345">
    <property type="entry name" value="HTH_GNTR"/>
    <property type="match status" value="1"/>
</dbReference>
<dbReference type="GO" id="GO:0003677">
    <property type="term" value="F:DNA binding"/>
    <property type="evidence" value="ECO:0007669"/>
    <property type="project" value="UniProtKB-KW"/>
</dbReference>
<evidence type="ECO:0000256" key="2">
    <source>
        <dbReference type="ARBA" id="ARBA00023125"/>
    </source>
</evidence>
<evidence type="ECO:0000256" key="3">
    <source>
        <dbReference type="ARBA" id="ARBA00023163"/>
    </source>
</evidence>
<keyword evidence="1" id="KW-0805">Transcription regulation</keyword>
<dbReference type="SUPFAM" id="SSF46785">
    <property type="entry name" value="Winged helix' DNA-binding domain"/>
    <property type="match status" value="1"/>
</dbReference>
<gene>
    <name evidence="5" type="primary">yurK</name>
    <name evidence="5" type="ORF">PSET11_01621</name>
</gene>
<proteinExistence type="predicted"/>
<evidence type="ECO:0000313" key="5">
    <source>
        <dbReference type="EMBL" id="VDC25829.1"/>
    </source>
</evidence>
<dbReference type="PROSITE" id="PS50949">
    <property type="entry name" value="HTH_GNTR"/>
    <property type="match status" value="1"/>
</dbReference>
<dbReference type="RefSeq" id="WP_203415937.1">
    <property type="nucleotide sequence ID" value="NZ_CBCRYA010000035.1"/>
</dbReference>
<dbReference type="InterPro" id="IPR036388">
    <property type="entry name" value="WH-like_DNA-bd_sf"/>
</dbReference>
<dbReference type="Pfam" id="PF00392">
    <property type="entry name" value="GntR"/>
    <property type="match status" value="1"/>
</dbReference>
<dbReference type="GO" id="GO:0003700">
    <property type="term" value="F:DNA-binding transcription factor activity"/>
    <property type="evidence" value="ECO:0007669"/>
    <property type="project" value="InterPro"/>
</dbReference>
<accession>A0A3P5XBJ8</accession>
<dbReference type="EMBL" id="UXAU01000023">
    <property type="protein sequence ID" value="VDC25829.1"/>
    <property type="molecule type" value="Genomic_DNA"/>
</dbReference>
<dbReference type="AlphaFoldDB" id="A0A3P5XBJ8"/>
<dbReference type="PANTHER" id="PTHR38445:SF10">
    <property type="entry name" value="GNTR-FAMILY TRANSCRIPTIONAL REGULATOR"/>
    <property type="match status" value="1"/>
</dbReference>
<dbReference type="InterPro" id="IPR036390">
    <property type="entry name" value="WH_DNA-bd_sf"/>
</dbReference>
<reference evidence="5 6" key="1">
    <citation type="submission" date="2018-11" db="EMBL/GenBank/DDBJ databases">
        <authorList>
            <person name="Criscuolo A."/>
        </authorList>
    </citation>
    <scope>NUCLEOTIDE SEQUENCE [LARGE SCALE GENOMIC DNA]</scope>
    <source>
        <strain evidence="5">AT11b</strain>
    </source>
</reference>
<keyword evidence="2" id="KW-0238">DNA-binding</keyword>
<dbReference type="PANTHER" id="PTHR38445">
    <property type="entry name" value="HTH-TYPE TRANSCRIPTIONAL REPRESSOR YTRA"/>
    <property type="match status" value="1"/>
</dbReference>
<keyword evidence="6" id="KW-1185">Reference proteome</keyword>
<evidence type="ECO:0000256" key="1">
    <source>
        <dbReference type="ARBA" id="ARBA00023015"/>
    </source>
</evidence>
<evidence type="ECO:0000313" key="6">
    <source>
        <dbReference type="Proteomes" id="UP000280861"/>
    </source>
</evidence>
<dbReference type="Proteomes" id="UP000280861">
    <property type="component" value="Unassembled WGS sequence"/>
</dbReference>
<dbReference type="CDD" id="cd07377">
    <property type="entry name" value="WHTH_GntR"/>
    <property type="match status" value="1"/>
</dbReference>
<organism evidence="5 6">
    <name type="scientific">Arthrobacter ulcerisalmonis</name>
    <dbReference type="NCBI Taxonomy" id="2483813"/>
    <lineage>
        <taxon>Bacteria</taxon>
        <taxon>Bacillati</taxon>
        <taxon>Actinomycetota</taxon>
        <taxon>Actinomycetes</taxon>
        <taxon>Micrococcales</taxon>
        <taxon>Micrococcaceae</taxon>
        <taxon>Arthrobacter</taxon>
    </lineage>
</organism>
<dbReference type="Gene3D" id="1.10.10.10">
    <property type="entry name" value="Winged helix-like DNA-binding domain superfamily/Winged helix DNA-binding domain"/>
    <property type="match status" value="1"/>
</dbReference>
<keyword evidence="3" id="KW-0804">Transcription</keyword>
<name>A0A3P5XBJ8_9MICC</name>
<protein>
    <submittedName>
        <fullName evidence="5">Putative HTH-type transcriptional regulator YurK</fullName>
    </submittedName>
</protein>